<feature type="compositionally biased region" description="Gly residues" evidence="1">
    <location>
        <begin position="9"/>
        <end position="25"/>
    </location>
</feature>
<proteinExistence type="predicted"/>
<accession>A0A6J4V1Y5</accession>
<sequence>GRRMVADGGARGAGEGEPGRGAAGVWGVGGRCRALRRGGAAGGADRGRRAAVRDGRIGSTLAGGGAGARGI</sequence>
<feature type="non-terminal residue" evidence="2">
    <location>
        <position position="1"/>
    </location>
</feature>
<gene>
    <name evidence="2" type="ORF">AVDCRST_MAG73-4026</name>
</gene>
<reference evidence="2" key="1">
    <citation type="submission" date="2020-02" db="EMBL/GenBank/DDBJ databases">
        <authorList>
            <person name="Meier V. D."/>
        </authorList>
    </citation>
    <scope>NUCLEOTIDE SEQUENCE</scope>
    <source>
        <strain evidence="2">AVDCRST_MAG73</strain>
    </source>
</reference>
<organism evidence="2">
    <name type="scientific">uncultured Thermomicrobiales bacterium</name>
    <dbReference type="NCBI Taxonomy" id="1645740"/>
    <lineage>
        <taxon>Bacteria</taxon>
        <taxon>Pseudomonadati</taxon>
        <taxon>Thermomicrobiota</taxon>
        <taxon>Thermomicrobia</taxon>
        <taxon>Thermomicrobiales</taxon>
        <taxon>environmental samples</taxon>
    </lineage>
</organism>
<feature type="non-terminal residue" evidence="2">
    <location>
        <position position="71"/>
    </location>
</feature>
<dbReference type="EMBL" id="CADCWE010000261">
    <property type="protein sequence ID" value="CAA9564446.1"/>
    <property type="molecule type" value="Genomic_DNA"/>
</dbReference>
<name>A0A6J4V1Y5_9BACT</name>
<feature type="region of interest" description="Disordered" evidence="1">
    <location>
        <begin position="1"/>
        <end position="25"/>
    </location>
</feature>
<protein>
    <submittedName>
        <fullName evidence="2">Uncharacterized protein</fullName>
    </submittedName>
</protein>
<evidence type="ECO:0000256" key="1">
    <source>
        <dbReference type="SAM" id="MobiDB-lite"/>
    </source>
</evidence>
<dbReference type="AlphaFoldDB" id="A0A6J4V1Y5"/>
<evidence type="ECO:0000313" key="2">
    <source>
        <dbReference type="EMBL" id="CAA9564446.1"/>
    </source>
</evidence>